<dbReference type="EMBL" id="JAJAGO010000006">
    <property type="protein sequence ID" value="MCT2590995.1"/>
    <property type="molecule type" value="Genomic_DNA"/>
</dbReference>
<dbReference type="Proteomes" id="UP001156389">
    <property type="component" value="Unassembled WGS sequence"/>
</dbReference>
<accession>A0ABT2JUE9</accession>
<keyword evidence="1" id="KW-0808">Transferase</keyword>
<comment type="caution">
    <text evidence="4">The sequence shown here is derived from an EMBL/GenBank/DDBJ whole genome shotgun (WGS) entry which is preliminary data.</text>
</comment>
<dbReference type="InterPro" id="IPR013747">
    <property type="entry name" value="ACP_syn_III_C"/>
</dbReference>
<sequence length="346" mass="36571">MRLTPPSSEPPGIAAAVLWLPDQRLPAARAVADGRLDQETADRLGYRSLTASSERAAPEMAVLAAQKALAEAGWAGEDLGLVVHSWIYHQGHDFWSPPHFIAHGIGASAATPLGVRQTSNGGIAGIEVAAGRLALDPSVSRCVVTTADRFAPPGFDRWYGDIDVAYGDGATALLLDRGGGPYSLLSVASVSAPEYEILYRGEDAFSAAPRTPHATVSARRTKTAFRAGGGWPRFVGVLRRAVQRVVRDAVADAGLTPDDPRLRFVVLPRLSTGALTQYYGPSVRELPLPHTEILDLGRDTGHLGAGDPVANLADLHADARLAPGEVALLLSAGNGFTWSCLAVRRE</sequence>
<feature type="domain" description="Beta-ketoacyl-[acyl-carrier-protein] synthase III C-terminal" evidence="3">
    <location>
        <begin position="284"/>
        <end position="344"/>
    </location>
</feature>
<proteinExistence type="predicted"/>
<dbReference type="InterPro" id="IPR016039">
    <property type="entry name" value="Thiolase-like"/>
</dbReference>
<dbReference type="Gene3D" id="3.40.47.10">
    <property type="match status" value="2"/>
</dbReference>
<evidence type="ECO:0000256" key="1">
    <source>
        <dbReference type="ARBA" id="ARBA00022679"/>
    </source>
</evidence>
<gene>
    <name evidence="4" type="ORF">LHJ74_13930</name>
</gene>
<dbReference type="CDD" id="cd00827">
    <property type="entry name" value="init_cond_enzymes"/>
    <property type="match status" value="1"/>
</dbReference>
<protein>
    <submittedName>
        <fullName evidence="4">Ketoacyl-ACP synthase III family protein</fullName>
    </submittedName>
</protein>
<dbReference type="RefSeq" id="WP_260218323.1">
    <property type="nucleotide sequence ID" value="NZ_JAJAGO010000006.1"/>
</dbReference>
<organism evidence="4 5">
    <name type="scientific">Streptomyces gossypii</name>
    <dbReference type="NCBI Taxonomy" id="2883101"/>
    <lineage>
        <taxon>Bacteria</taxon>
        <taxon>Bacillati</taxon>
        <taxon>Actinomycetota</taxon>
        <taxon>Actinomycetes</taxon>
        <taxon>Kitasatosporales</taxon>
        <taxon>Streptomycetaceae</taxon>
        <taxon>Streptomyces</taxon>
    </lineage>
</organism>
<keyword evidence="5" id="KW-1185">Reference proteome</keyword>
<dbReference type="PANTHER" id="PTHR34069:SF2">
    <property type="entry name" value="BETA-KETOACYL-[ACYL-CARRIER-PROTEIN] SYNTHASE III"/>
    <property type="match status" value="1"/>
</dbReference>
<dbReference type="SUPFAM" id="SSF53901">
    <property type="entry name" value="Thiolase-like"/>
    <property type="match status" value="1"/>
</dbReference>
<name>A0ABT2JUE9_9ACTN</name>
<keyword evidence="2" id="KW-0012">Acyltransferase</keyword>
<reference evidence="4 5" key="1">
    <citation type="submission" date="2021-10" db="EMBL/GenBank/DDBJ databases">
        <title>Streptomyces gossypii sp. nov., isolated from soil collected from cotton field.</title>
        <authorList>
            <person name="Ge X."/>
            <person name="Chen X."/>
            <person name="Liu W."/>
        </authorList>
    </citation>
    <scope>NUCLEOTIDE SEQUENCE [LARGE SCALE GENOMIC DNA]</scope>
    <source>
        <strain evidence="4 5">N2-109</strain>
    </source>
</reference>
<evidence type="ECO:0000259" key="3">
    <source>
        <dbReference type="Pfam" id="PF08541"/>
    </source>
</evidence>
<dbReference type="PANTHER" id="PTHR34069">
    <property type="entry name" value="3-OXOACYL-[ACYL-CARRIER-PROTEIN] SYNTHASE 3"/>
    <property type="match status" value="1"/>
</dbReference>
<evidence type="ECO:0000256" key="2">
    <source>
        <dbReference type="ARBA" id="ARBA00023315"/>
    </source>
</evidence>
<evidence type="ECO:0000313" key="5">
    <source>
        <dbReference type="Proteomes" id="UP001156389"/>
    </source>
</evidence>
<dbReference type="Pfam" id="PF08541">
    <property type="entry name" value="ACP_syn_III_C"/>
    <property type="match status" value="1"/>
</dbReference>
<evidence type="ECO:0000313" key="4">
    <source>
        <dbReference type="EMBL" id="MCT2590995.1"/>
    </source>
</evidence>